<keyword evidence="10" id="KW-0479">Metal-binding</keyword>
<comment type="subcellular location">
    <subcellularLocation>
        <location evidence="1 10">Cell membrane</location>
        <topology evidence="1 10">Multi-pass membrane protein</topology>
    </subcellularLocation>
</comment>
<comment type="activity regulation">
    <text evidence="10">Na(+) is not transported, but it plays an essential structural role and its presence is essential for fluoride channel function.</text>
</comment>
<protein>
    <recommendedName>
        <fullName evidence="10">Fluoride-specific ion channel FluC</fullName>
    </recommendedName>
</protein>
<evidence type="ECO:0000256" key="6">
    <source>
        <dbReference type="ARBA" id="ARBA00023303"/>
    </source>
</evidence>
<comment type="catalytic activity">
    <reaction evidence="8">
        <text>fluoride(in) = fluoride(out)</text>
        <dbReference type="Rhea" id="RHEA:76159"/>
        <dbReference type="ChEBI" id="CHEBI:17051"/>
    </reaction>
    <physiologicalReaction direction="left-to-right" evidence="8">
        <dbReference type="Rhea" id="RHEA:76160"/>
    </physiologicalReaction>
</comment>
<dbReference type="GO" id="GO:0062054">
    <property type="term" value="F:fluoride channel activity"/>
    <property type="evidence" value="ECO:0007669"/>
    <property type="project" value="UniProtKB-UniRule"/>
</dbReference>
<keyword evidence="10" id="KW-0813">Transport</keyword>
<dbReference type="HAMAP" id="MF_00454">
    <property type="entry name" value="FluC"/>
    <property type="match status" value="1"/>
</dbReference>
<evidence type="ECO:0000256" key="3">
    <source>
        <dbReference type="ARBA" id="ARBA00022692"/>
    </source>
</evidence>
<dbReference type="GO" id="GO:0140114">
    <property type="term" value="P:cellular detoxification of fluoride"/>
    <property type="evidence" value="ECO:0007669"/>
    <property type="project" value="UniProtKB-UniRule"/>
</dbReference>
<evidence type="ECO:0000313" key="11">
    <source>
        <dbReference type="EMBL" id="TCS79905.1"/>
    </source>
</evidence>
<feature type="transmembrane region" description="Helical" evidence="10">
    <location>
        <begin position="64"/>
        <end position="83"/>
    </location>
</feature>
<dbReference type="Proteomes" id="UP000295788">
    <property type="component" value="Unassembled WGS sequence"/>
</dbReference>
<accession>A0A4R3KAC8</accession>
<keyword evidence="5 10" id="KW-0472">Membrane</keyword>
<dbReference type="Pfam" id="PF02537">
    <property type="entry name" value="CRCB"/>
    <property type="match status" value="1"/>
</dbReference>
<keyword evidence="6 10" id="KW-0407">Ion channel</keyword>
<organism evidence="11 12">
    <name type="scientific">Tepidibacillus fermentans</name>
    <dbReference type="NCBI Taxonomy" id="1281767"/>
    <lineage>
        <taxon>Bacteria</taxon>
        <taxon>Bacillati</taxon>
        <taxon>Bacillota</taxon>
        <taxon>Bacilli</taxon>
        <taxon>Bacillales</taxon>
        <taxon>Bacillaceae</taxon>
        <taxon>Tepidibacillus</taxon>
    </lineage>
</organism>
<keyword evidence="4 10" id="KW-1133">Transmembrane helix</keyword>
<feature type="transmembrane region" description="Helical" evidence="10">
    <location>
        <begin position="28"/>
        <end position="52"/>
    </location>
</feature>
<evidence type="ECO:0000256" key="9">
    <source>
        <dbReference type="ARBA" id="ARBA00049940"/>
    </source>
</evidence>
<comment type="caution">
    <text evidence="11">The sequence shown here is derived from an EMBL/GenBank/DDBJ whole genome shotgun (WGS) entry which is preliminary data.</text>
</comment>
<reference evidence="11 12" key="1">
    <citation type="submission" date="2019-03" db="EMBL/GenBank/DDBJ databases">
        <title>Genomic Encyclopedia of Type Strains, Phase IV (KMG-IV): sequencing the most valuable type-strain genomes for metagenomic binning, comparative biology and taxonomic classification.</title>
        <authorList>
            <person name="Goeker M."/>
        </authorList>
    </citation>
    <scope>NUCLEOTIDE SEQUENCE [LARGE SCALE GENOMIC DNA]</scope>
    <source>
        <strain evidence="11 12">DSM 23802</strain>
    </source>
</reference>
<evidence type="ECO:0000256" key="4">
    <source>
        <dbReference type="ARBA" id="ARBA00022989"/>
    </source>
</evidence>
<comment type="similarity">
    <text evidence="7 10">Belongs to the fluoride channel Fluc/FEX (TC 1.A.43) family.</text>
</comment>
<sequence>MMNYFAVGLAGVIGALLRYYLGLSFHHWWISPLPLGTLMINYIGAFVLAWFNEKVAHTYSVPDWLRLGFGTGLVGSFTTFSTLSVETVTLIRLQLWGIAFSYVLLSLFGGLFFAYAGYRMGNLGLKQGEKEVETA</sequence>
<dbReference type="EMBL" id="SMAB01000019">
    <property type="protein sequence ID" value="TCS79905.1"/>
    <property type="molecule type" value="Genomic_DNA"/>
</dbReference>
<evidence type="ECO:0000256" key="5">
    <source>
        <dbReference type="ARBA" id="ARBA00023136"/>
    </source>
</evidence>
<dbReference type="NCBIfam" id="TIGR00494">
    <property type="entry name" value="crcB"/>
    <property type="match status" value="1"/>
</dbReference>
<evidence type="ECO:0000256" key="10">
    <source>
        <dbReference type="HAMAP-Rule" id="MF_00454"/>
    </source>
</evidence>
<evidence type="ECO:0000313" key="12">
    <source>
        <dbReference type="Proteomes" id="UP000295788"/>
    </source>
</evidence>
<dbReference type="GO" id="GO:0005886">
    <property type="term" value="C:plasma membrane"/>
    <property type="evidence" value="ECO:0007669"/>
    <property type="project" value="UniProtKB-SubCell"/>
</dbReference>
<evidence type="ECO:0000256" key="8">
    <source>
        <dbReference type="ARBA" id="ARBA00035585"/>
    </source>
</evidence>
<keyword evidence="3 10" id="KW-0812">Transmembrane</keyword>
<feature type="transmembrane region" description="Helical" evidence="10">
    <location>
        <begin position="95"/>
        <end position="118"/>
    </location>
</feature>
<dbReference type="GO" id="GO:0046872">
    <property type="term" value="F:metal ion binding"/>
    <property type="evidence" value="ECO:0007669"/>
    <property type="project" value="UniProtKB-KW"/>
</dbReference>
<keyword evidence="10" id="KW-0406">Ion transport</keyword>
<keyword evidence="10" id="KW-0915">Sodium</keyword>
<keyword evidence="12" id="KW-1185">Reference proteome</keyword>
<evidence type="ECO:0000256" key="2">
    <source>
        <dbReference type="ARBA" id="ARBA00022475"/>
    </source>
</evidence>
<dbReference type="InterPro" id="IPR003691">
    <property type="entry name" value="FluC"/>
</dbReference>
<proteinExistence type="inferred from homology"/>
<gene>
    <name evidence="10" type="primary">fluC</name>
    <name evidence="10" type="synonym">crcB</name>
    <name evidence="11" type="ORF">EDD72_11924</name>
</gene>
<feature type="binding site" evidence="10">
    <location>
        <position position="78"/>
    </location>
    <ligand>
        <name>Na(+)</name>
        <dbReference type="ChEBI" id="CHEBI:29101"/>
        <note>structural</note>
    </ligand>
</feature>
<dbReference type="PANTHER" id="PTHR28259">
    <property type="entry name" value="FLUORIDE EXPORT PROTEIN 1-RELATED"/>
    <property type="match status" value="1"/>
</dbReference>
<dbReference type="OrthoDB" id="9799631at2"/>
<evidence type="ECO:0000256" key="1">
    <source>
        <dbReference type="ARBA" id="ARBA00004651"/>
    </source>
</evidence>
<evidence type="ECO:0000256" key="7">
    <source>
        <dbReference type="ARBA" id="ARBA00035120"/>
    </source>
</evidence>
<dbReference type="AlphaFoldDB" id="A0A4R3KAC8"/>
<comment type="function">
    <text evidence="9 10">Fluoride-specific ion channel. Important for reducing fluoride concentration in the cell, thus reducing its toxicity.</text>
</comment>
<keyword evidence="2 10" id="KW-1003">Cell membrane</keyword>
<dbReference type="PANTHER" id="PTHR28259:SF1">
    <property type="entry name" value="FLUORIDE EXPORT PROTEIN 1-RELATED"/>
    <property type="match status" value="1"/>
</dbReference>
<name>A0A4R3KAC8_9BACI</name>
<feature type="binding site" evidence="10">
    <location>
        <position position="75"/>
    </location>
    <ligand>
        <name>Na(+)</name>
        <dbReference type="ChEBI" id="CHEBI:29101"/>
        <note>structural</note>
    </ligand>
</feature>